<organism evidence="2 3">
    <name type="scientific">Helobdella robusta</name>
    <name type="common">Californian leech</name>
    <dbReference type="NCBI Taxonomy" id="6412"/>
    <lineage>
        <taxon>Eukaryota</taxon>
        <taxon>Metazoa</taxon>
        <taxon>Spiralia</taxon>
        <taxon>Lophotrochozoa</taxon>
        <taxon>Annelida</taxon>
        <taxon>Clitellata</taxon>
        <taxon>Hirudinea</taxon>
        <taxon>Rhynchobdellida</taxon>
        <taxon>Glossiphoniidae</taxon>
        <taxon>Helobdella</taxon>
    </lineage>
</organism>
<dbReference type="EnsemblMetazoa" id="HelroT182297">
    <property type="protein sequence ID" value="HelroP182297"/>
    <property type="gene ID" value="HelroG182297"/>
</dbReference>
<proteinExistence type="predicted"/>
<accession>T1FI11</accession>
<dbReference type="CTD" id="20208460"/>
<reference evidence="2" key="3">
    <citation type="submission" date="2015-06" db="UniProtKB">
        <authorList>
            <consortium name="EnsemblMetazoa"/>
        </authorList>
    </citation>
    <scope>IDENTIFICATION</scope>
</reference>
<dbReference type="KEGG" id="hro:HELRODRAFT_182297"/>
<protein>
    <submittedName>
        <fullName evidence="1 2">Uncharacterized protein</fullName>
    </submittedName>
</protein>
<dbReference type="AlphaFoldDB" id="T1FI11"/>
<dbReference type="GeneID" id="20208460"/>
<evidence type="ECO:0000313" key="2">
    <source>
        <dbReference type="EnsemblMetazoa" id="HelroP182297"/>
    </source>
</evidence>
<dbReference type="RefSeq" id="XP_009030832.1">
    <property type="nucleotide sequence ID" value="XM_009032584.1"/>
</dbReference>
<dbReference type="EMBL" id="KB097727">
    <property type="protein sequence ID" value="ESN91055.1"/>
    <property type="molecule type" value="Genomic_DNA"/>
</dbReference>
<evidence type="ECO:0000313" key="3">
    <source>
        <dbReference type="Proteomes" id="UP000015101"/>
    </source>
</evidence>
<reference evidence="1 3" key="2">
    <citation type="journal article" date="2013" name="Nature">
        <title>Insights into bilaterian evolution from three spiralian genomes.</title>
        <authorList>
            <person name="Simakov O."/>
            <person name="Marletaz F."/>
            <person name="Cho S.J."/>
            <person name="Edsinger-Gonzales E."/>
            <person name="Havlak P."/>
            <person name="Hellsten U."/>
            <person name="Kuo D.H."/>
            <person name="Larsson T."/>
            <person name="Lv J."/>
            <person name="Arendt D."/>
            <person name="Savage R."/>
            <person name="Osoegawa K."/>
            <person name="de Jong P."/>
            <person name="Grimwood J."/>
            <person name="Chapman J.A."/>
            <person name="Shapiro H."/>
            <person name="Aerts A."/>
            <person name="Otillar R.P."/>
            <person name="Terry A.Y."/>
            <person name="Boore J.L."/>
            <person name="Grigoriev I.V."/>
            <person name="Lindberg D.R."/>
            <person name="Seaver E.C."/>
            <person name="Weisblat D.A."/>
            <person name="Putnam N.H."/>
            <person name="Rokhsar D.S."/>
        </authorList>
    </citation>
    <scope>NUCLEOTIDE SEQUENCE</scope>
</reference>
<keyword evidence="3" id="KW-1185">Reference proteome</keyword>
<dbReference type="Proteomes" id="UP000015101">
    <property type="component" value="Unassembled WGS sequence"/>
</dbReference>
<evidence type="ECO:0000313" key="1">
    <source>
        <dbReference type="EMBL" id="ESN91055.1"/>
    </source>
</evidence>
<dbReference type="InParanoid" id="T1FI11"/>
<reference evidence="3" key="1">
    <citation type="submission" date="2012-12" db="EMBL/GenBank/DDBJ databases">
        <authorList>
            <person name="Hellsten U."/>
            <person name="Grimwood J."/>
            <person name="Chapman J.A."/>
            <person name="Shapiro H."/>
            <person name="Aerts A."/>
            <person name="Otillar R.P."/>
            <person name="Terry A.Y."/>
            <person name="Boore J.L."/>
            <person name="Simakov O."/>
            <person name="Marletaz F."/>
            <person name="Cho S.-J."/>
            <person name="Edsinger-Gonzales E."/>
            <person name="Havlak P."/>
            <person name="Kuo D.-H."/>
            <person name="Larsson T."/>
            <person name="Lv J."/>
            <person name="Arendt D."/>
            <person name="Savage R."/>
            <person name="Osoegawa K."/>
            <person name="de Jong P."/>
            <person name="Lindberg D.R."/>
            <person name="Seaver E.C."/>
            <person name="Weisblat D.A."/>
            <person name="Putnam N.H."/>
            <person name="Grigoriev I.V."/>
            <person name="Rokhsar D.S."/>
        </authorList>
    </citation>
    <scope>NUCLEOTIDE SEQUENCE</scope>
</reference>
<dbReference type="HOGENOM" id="CLU_1429476_0_0_1"/>
<gene>
    <name evidence="2" type="primary">20208460</name>
    <name evidence="1" type="ORF">HELRODRAFT_182297</name>
</gene>
<dbReference type="EMBL" id="AMQM01008135">
    <property type="status" value="NOT_ANNOTATED_CDS"/>
    <property type="molecule type" value="Genomic_DNA"/>
</dbReference>
<name>T1FI11_HELRO</name>
<sequence>MTKVGVLELGDKRKRKIPKLQSDAEDLLQYVEMVQEKKFFPKLPACVAANFNFSSDSPDNDATNQKVVKNDNLKEIYSLIYSLNKHIKNLLVELTKTKKNNVNLLKIKSVIRVLKSLLDIPSVDNVAQDDWKNISYKRRKEDGLVNRVENSPPLYSVITAQKPDFNVGTVENDEILPAKPDFKKKETAFS</sequence>